<evidence type="ECO:0000259" key="1">
    <source>
        <dbReference type="Pfam" id="PF01610"/>
    </source>
</evidence>
<evidence type="ECO:0000313" key="2">
    <source>
        <dbReference type="EMBL" id="WPY01054.1"/>
    </source>
</evidence>
<feature type="domain" description="Transposase IS204/IS1001/IS1096/IS1165 DDE" evidence="1">
    <location>
        <begin position="5"/>
        <end position="122"/>
    </location>
</feature>
<dbReference type="Proteomes" id="UP001326613">
    <property type="component" value="Chromosome"/>
</dbReference>
<dbReference type="PANTHER" id="PTHR33498">
    <property type="entry name" value="TRANSPOSASE FOR INSERTION SEQUENCE ELEMENT IS1557"/>
    <property type="match status" value="1"/>
</dbReference>
<dbReference type="InterPro" id="IPR047951">
    <property type="entry name" value="Transpos_ISL3"/>
</dbReference>
<dbReference type="RefSeq" id="WP_410250235.1">
    <property type="nucleotide sequence ID" value="NZ_CP112932.1"/>
</dbReference>
<gene>
    <name evidence="2" type="ORF">Trichorick_00947</name>
</gene>
<sequence>MAPEEYKELEPAISLLCRRKEYAISEIEEKQLEPLFKVVSKIKEAYNLCLKLKTIYNKHLTSKEALESINSWIENVESSKLTSFKSFIQTLKKYKNEICNYFINRNTSGFVEGFNNKVKVLKLLWHS</sequence>
<reference evidence="2 3" key="1">
    <citation type="submission" date="2022-10" db="EMBL/GenBank/DDBJ databases">
        <title>Host association and intracellularity evolved multiple times independently in the Rickettsiales.</title>
        <authorList>
            <person name="Castelli M."/>
            <person name="Nardi T."/>
            <person name="Gammuto L."/>
            <person name="Bellinzona G."/>
            <person name="Sabaneyeva E."/>
            <person name="Potekhin A."/>
            <person name="Serra V."/>
            <person name="Petroni G."/>
            <person name="Sassera D."/>
        </authorList>
    </citation>
    <scope>NUCLEOTIDE SEQUENCE [LARGE SCALE GENOMIC DNA]</scope>
    <source>
        <strain evidence="2 3">Kr 154-4</strain>
    </source>
</reference>
<accession>A0ABZ0USQ2</accession>
<evidence type="ECO:0000313" key="3">
    <source>
        <dbReference type="Proteomes" id="UP001326613"/>
    </source>
</evidence>
<keyword evidence="3" id="KW-1185">Reference proteome</keyword>
<name>A0ABZ0USQ2_9RICK</name>
<proteinExistence type="predicted"/>
<protein>
    <submittedName>
        <fullName evidence="2">ISL3 family transposase domain protein</fullName>
    </submittedName>
</protein>
<organism evidence="2 3">
    <name type="scientific">Candidatus Trichorickettsia mobilis</name>
    <dbReference type="NCBI Taxonomy" id="1346319"/>
    <lineage>
        <taxon>Bacteria</taxon>
        <taxon>Pseudomonadati</taxon>
        <taxon>Pseudomonadota</taxon>
        <taxon>Alphaproteobacteria</taxon>
        <taxon>Rickettsiales</taxon>
        <taxon>Rickettsiaceae</taxon>
        <taxon>Rickettsieae</taxon>
        <taxon>Candidatus Trichorickettsia</taxon>
    </lineage>
</organism>
<dbReference type="EMBL" id="CP112932">
    <property type="protein sequence ID" value="WPY01054.1"/>
    <property type="molecule type" value="Genomic_DNA"/>
</dbReference>
<dbReference type="Pfam" id="PF01610">
    <property type="entry name" value="DDE_Tnp_ISL3"/>
    <property type="match status" value="1"/>
</dbReference>
<dbReference type="InterPro" id="IPR002560">
    <property type="entry name" value="Transposase_DDE"/>
</dbReference>
<dbReference type="PANTHER" id="PTHR33498:SF1">
    <property type="entry name" value="TRANSPOSASE FOR INSERTION SEQUENCE ELEMENT IS1557"/>
    <property type="match status" value="1"/>
</dbReference>